<dbReference type="PANTHER" id="PTHR23279:SF3">
    <property type="entry name" value="DEFECTIVE PROBOSCIS EXTENSION RESPONSE 18"/>
    <property type="match status" value="1"/>
</dbReference>
<dbReference type="InterPro" id="IPR013098">
    <property type="entry name" value="Ig_I-set"/>
</dbReference>
<organism evidence="2 3">
    <name type="scientific">Microctonus aethiopoides</name>
    <dbReference type="NCBI Taxonomy" id="144406"/>
    <lineage>
        <taxon>Eukaryota</taxon>
        <taxon>Metazoa</taxon>
        <taxon>Ecdysozoa</taxon>
        <taxon>Arthropoda</taxon>
        <taxon>Hexapoda</taxon>
        <taxon>Insecta</taxon>
        <taxon>Pterygota</taxon>
        <taxon>Neoptera</taxon>
        <taxon>Endopterygota</taxon>
        <taxon>Hymenoptera</taxon>
        <taxon>Apocrita</taxon>
        <taxon>Ichneumonoidea</taxon>
        <taxon>Braconidae</taxon>
        <taxon>Euphorinae</taxon>
        <taxon>Microctonus</taxon>
    </lineage>
</organism>
<dbReference type="InterPro" id="IPR036179">
    <property type="entry name" value="Ig-like_dom_sf"/>
</dbReference>
<dbReference type="Pfam" id="PF07679">
    <property type="entry name" value="I-set"/>
    <property type="match status" value="1"/>
</dbReference>
<keyword evidence="3" id="KW-1185">Reference proteome</keyword>
<dbReference type="Gene3D" id="2.60.40.10">
    <property type="entry name" value="Immunoglobulins"/>
    <property type="match status" value="1"/>
</dbReference>
<comment type="caution">
    <text evidence="2">The sequence shown here is derived from an EMBL/GenBank/DDBJ whole genome shotgun (WGS) entry which is preliminary data.</text>
</comment>
<evidence type="ECO:0000313" key="3">
    <source>
        <dbReference type="Proteomes" id="UP001168990"/>
    </source>
</evidence>
<feature type="domain" description="Ig-like" evidence="1">
    <location>
        <begin position="316"/>
        <end position="413"/>
    </location>
</feature>
<dbReference type="PROSITE" id="PS50835">
    <property type="entry name" value="IG_LIKE"/>
    <property type="match status" value="1"/>
</dbReference>
<dbReference type="EMBL" id="JAQQBS010000002">
    <property type="protein sequence ID" value="KAK0173555.1"/>
    <property type="molecule type" value="Genomic_DNA"/>
</dbReference>
<dbReference type="InterPro" id="IPR007110">
    <property type="entry name" value="Ig-like_dom"/>
</dbReference>
<protein>
    <recommendedName>
        <fullName evidence="1">Ig-like domain-containing protein</fullName>
    </recommendedName>
</protein>
<dbReference type="AlphaFoldDB" id="A0AA39FQC7"/>
<evidence type="ECO:0000313" key="2">
    <source>
        <dbReference type="EMBL" id="KAK0173555.1"/>
    </source>
</evidence>
<dbReference type="Proteomes" id="UP001168990">
    <property type="component" value="Unassembled WGS sequence"/>
</dbReference>
<reference evidence="2" key="1">
    <citation type="journal article" date="2023" name="bioRxiv">
        <title>Scaffold-level genome assemblies of two parasitoid biocontrol wasps reveal the parthenogenesis mechanism and an associated novel virus.</title>
        <authorList>
            <person name="Inwood S."/>
            <person name="Skelly J."/>
            <person name="Guhlin J."/>
            <person name="Harrop T."/>
            <person name="Goldson S."/>
            <person name="Dearden P."/>
        </authorList>
    </citation>
    <scope>NUCLEOTIDE SEQUENCE</scope>
    <source>
        <strain evidence="2">Irish</strain>
        <tissue evidence="2">Whole body</tissue>
    </source>
</reference>
<dbReference type="SUPFAM" id="SSF48726">
    <property type="entry name" value="Immunoglobulin"/>
    <property type="match status" value="1"/>
</dbReference>
<dbReference type="InterPro" id="IPR037448">
    <property type="entry name" value="Zig-8"/>
</dbReference>
<dbReference type="InterPro" id="IPR013783">
    <property type="entry name" value="Ig-like_fold"/>
</dbReference>
<dbReference type="InterPro" id="IPR003599">
    <property type="entry name" value="Ig_sub"/>
</dbReference>
<evidence type="ECO:0000259" key="1">
    <source>
        <dbReference type="PROSITE" id="PS50835"/>
    </source>
</evidence>
<accession>A0AA39FQC7</accession>
<proteinExistence type="predicted"/>
<name>A0AA39FQC7_9HYME</name>
<dbReference type="SMART" id="SM00409">
    <property type="entry name" value="IG"/>
    <property type="match status" value="2"/>
</dbReference>
<dbReference type="GO" id="GO:0032589">
    <property type="term" value="C:neuron projection membrane"/>
    <property type="evidence" value="ECO:0007669"/>
    <property type="project" value="TreeGrafter"/>
</dbReference>
<gene>
    <name evidence="2" type="ORF">PV328_006732</name>
</gene>
<reference evidence="2" key="2">
    <citation type="submission" date="2023-03" db="EMBL/GenBank/DDBJ databases">
        <authorList>
            <person name="Inwood S.N."/>
            <person name="Skelly J.G."/>
            <person name="Guhlin J."/>
            <person name="Harrop T.W.R."/>
            <person name="Goldson S.G."/>
            <person name="Dearden P.K."/>
        </authorList>
    </citation>
    <scope>NUCLEOTIDE SEQUENCE</scope>
    <source>
        <strain evidence="2">Irish</strain>
        <tissue evidence="2">Whole body</tissue>
    </source>
</reference>
<sequence length="532" mass="59554">MPYEPEKKNTVAMDDTEFKTFSICKWKRREKLVANINSKQKFSSKPKFVFPSINLLKKIVNDSARIRHKRSLEIKSINATFDNVTMSTIEVDTTKPIAGEITDIITSDTLVVVGNSDIDGDISDVIANKTKLLLYKHQNQLINIDKLEIKQNYRILPSTSDSILQSWSSRYGLSSDINVTISTLNSSETINYAMDSVKGALEIPPPLIVSSSSSSSNSSSRSLNTLHLSKEKLVNNDSSKQQPYLKKTPSKSSINLIDGKANKIFYEIKPSLNTAMDDQDDDDINIYRTSAPISGTTKRNLFAGFKMPSSFGKYGPYFLDETDRRNVTERIGSTVMLDCRIGLLGDKKVTWLQHDKESIRLLTVGKVQYSADERISLKFQYPDNWRLQIAYATLRDTGLYKCQVEIDPTHSLVKRYNVIITAPLLNITDDSGRVISGERHLKAGSALRENRTTELVDDKEISVIVSTLTVERATPRHAGNYSCTVPERAKTTIAVHVLNGELPAAVHHGNGVSRAVLNLWLIHLTISHGLFR</sequence>
<dbReference type="GO" id="GO:0050808">
    <property type="term" value="P:synapse organization"/>
    <property type="evidence" value="ECO:0007669"/>
    <property type="project" value="TreeGrafter"/>
</dbReference>
<dbReference type="PANTHER" id="PTHR23279">
    <property type="entry name" value="DEFECTIVE PROBOSCIS EXTENSION RESPONSE DPR -RELATED"/>
    <property type="match status" value="1"/>
</dbReference>